<comment type="caution">
    <text evidence="3">The sequence shown here is derived from an EMBL/GenBank/DDBJ whole genome shotgun (WGS) entry which is preliminary data.</text>
</comment>
<dbReference type="NCBIfam" id="TIGR01443">
    <property type="entry name" value="intein_Cterm"/>
    <property type="match status" value="1"/>
</dbReference>
<gene>
    <name evidence="3" type="ORF">KGQ19_42745</name>
</gene>
<feature type="region of interest" description="Disordered" evidence="1">
    <location>
        <begin position="245"/>
        <end position="435"/>
    </location>
</feature>
<organism evidence="3 4">
    <name type="scientific">Catenulispora pinistramenti</name>
    <dbReference type="NCBI Taxonomy" id="2705254"/>
    <lineage>
        <taxon>Bacteria</taxon>
        <taxon>Bacillati</taxon>
        <taxon>Actinomycetota</taxon>
        <taxon>Actinomycetes</taxon>
        <taxon>Catenulisporales</taxon>
        <taxon>Catenulisporaceae</taxon>
        <taxon>Catenulispora</taxon>
    </lineage>
</organism>
<dbReference type="Gene3D" id="1.10.287.1490">
    <property type="match status" value="1"/>
</dbReference>
<dbReference type="SUPFAM" id="SSF51294">
    <property type="entry name" value="Hedgehog/intein (Hint) domain"/>
    <property type="match status" value="1"/>
</dbReference>
<keyword evidence="2" id="KW-0732">Signal</keyword>
<dbReference type="InterPro" id="IPR006311">
    <property type="entry name" value="TAT_signal"/>
</dbReference>
<evidence type="ECO:0000256" key="2">
    <source>
        <dbReference type="SAM" id="SignalP"/>
    </source>
</evidence>
<dbReference type="Gene3D" id="2.170.16.10">
    <property type="entry name" value="Hedgehog/Intein (Hint) domain"/>
    <property type="match status" value="1"/>
</dbReference>
<evidence type="ECO:0008006" key="5">
    <source>
        <dbReference type="Google" id="ProtNLM"/>
    </source>
</evidence>
<evidence type="ECO:0000313" key="4">
    <source>
        <dbReference type="Proteomes" id="UP000730482"/>
    </source>
</evidence>
<dbReference type="InterPro" id="IPR036844">
    <property type="entry name" value="Hint_dom_sf"/>
</dbReference>
<dbReference type="RefSeq" id="WP_212020299.1">
    <property type="nucleotide sequence ID" value="NZ_JAAFYZ010000267.1"/>
</dbReference>
<feature type="compositionally biased region" description="Basic and acidic residues" evidence="1">
    <location>
        <begin position="396"/>
        <end position="412"/>
    </location>
</feature>
<dbReference type="Proteomes" id="UP000730482">
    <property type="component" value="Unassembled WGS sequence"/>
</dbReference>
<feature type="signal peptide" evidence="2">
    <location>
        <begin position="1"/>
        <end position="32"/>
    </location>
</feature>
<dbReference type="EMBL" id="JAAFYZ010000267">
    <property type="protein sequence ID" value="MBS2553591.1"/>
    <property type="molecule type" value="Genomic_DNA"/>
</dbReference>
<keyword evidence="4" id="KW-1185">Reference proteome</keyword>
<proteinExistence type="predicted"/>
<sequence length="804" mass="84905">MSRRRGLRTRRLAAALAATALTAGVSVPAAHAAPRRGAPASASAAAGTVYNWHLAQLDDPTAPPDVPDPIGNASAQIQSEVDDYNSKAQALQTQSANLANDENSLQQRETDLENQANQVTSQESDLEGQVTSIESQITDLNNQISAHNAEPHEFELPEQQAAYDAYNAEADALNSRRSALQSQAASIQSNVTNLQNAETSIQTKQTQLQTDVQTHNDAVEALQGQAADLDGERQKILGDVAELEQEALEPQTPAYDDTPGGDATDPAADSDQGPPDTVQSEPAVSGGDSAEPGGTTYEPAPGEGGSQAAPSQEVTEAPVRATLSPDAVRSLPADEAAHLDPTTTYEGLIPEADGDYALAETEPPAGESLPPGQKAFDDAIGKGGEATADLDGDQITIDHVDPVEEAPSKDVGGDTPRPAPRAAGVPEAEGPGPAVSLSRLQSLLDDEGLGGDASEFDLEYSPSITDEEGEPAFGDVPTDAEGNPELGADGKPILRFSDLGLQNEEQATETFGSEEREYLEDEDEASSCLSHSFIGSTRVLMADGTAEPITDVRVGDLIADAQPGAGGTEVHRVDQVHVTTTDSAFVDVEIGTPDGPATITGTRNHPYYDASVGTFVDAGALTPGDRLQSPMTADVTVRGVRPHLGPTVTYDLTIDGLHTYYVVAGSTPVLVHNDSCGAKSGRMPKTNKPIYGQYPDVGQTSLYEINDPITGKILKWGITNNPAGRYTYGDYTDWARRYGGAYQMNILRNFDTQYDAAAVERYMTQRIGGPENFEKWKNSVPNTLPWDQVLKNGITALQSGALDP</sequence>
<dbReference type="PROSITE" id="PS51318">
    <property type="entry name" value="TAT"/>
    <property type="match status" value="1"/>
</dbReference>
<reference evidence="3 4" key="1">
    <citation type="submission" date="2020-02" db="EMBL/GenBank/DDBJ databases">
        <title>Acidophilic actinobacteria isolated from forest soil.</title>
        <authorList>
            <person name="Golinska P."/>
        </authorList>
    </citation>
    <scope>NUCLEOTIDE SEQUENCE [LARGE SCALE GENOMIC DNA]</scope>
    <source>
        <strain evidence="3 4">NL8</strain>
    </source>
</reference>
<feature type="region of interest" description="Disordered" evidence="1">
    <location>
        <begin position="108"/>
        <end position="128"/>
    </location>
</feature>
<dbReference type="CDD" id="cd00081">
    <property type="entry name" value="Hint"/>
    <property type="match status" value="1"/>
</dbReference>
<evidence type="ECO:0000256" key="1">
    <source>
        <dbReference type="SAM" id="MobiDB-lite"/>
    </source>
</evidence>
<evidence type="ECO:0000313" key="3">
    <source>
        <dbReference type="EMBL" id="MBS2553591.1"/>
    </source>
</evidence>
<feature type="region of interest" description="Disordered" evidence="1">
    <location>
        <begin position="464"/>
        <end position="492"/>
    </location>
</feature>
<accession>A0ABS5L5G9</accession>
<name>A0ABS5L5G9_9ACTN</name>
<dbReference type="InterPro" id="IPR030934">
    <property type="entry name" value="Intein_C"/>
</dbReference>
<protein>
    <recommendedName>
        <fullName evidence="5">Hedgehog/intein hint domain protein</fullName>
    </recommendedName>
</protein>
<feature type="chain" id="PRO_5047053889" description="Hedgehog/intein hint domain protein" evidence="2">
    <location>
        <begin position="33"/>
        <end position="804"/>
    </location>
</feature>
<dbReference type="Pfam" id="PF07591">
    <property type="entry name" value="PT-HINT"/>
    <property type="match status" value="1"/>
</dbReference>